<dbReference type="PANTHER" id="PTHR24045:SF0">
    <property type="entry name" value="N-ACETYLGLUCOSAMINE-1-PHOSPHOTRANSFERASE SUBUNITS ALPHA_BETA"/>
    <property type="match status" value="1"/>
</dbReference>
<dbReference type="InterPro" id="IPR031357">
    <property type="entry name" value="Stealth_CR3"/>
</dbReference>
<evidence type="ECO:0000259" key="4">
    <source>
        <dbReference type="Pfam" id="PF17102"/>
    </source>
</evidence>
<proteinExistence type="inferred from homology"/>
<accession>A0A6C0F0G1</accession>
<reference evidence="5" key="1">
    <citation type="journal article" date="2020" name="Nature">
        <title>Giant virus diversity and host interactions through global metagenomics.</title>
        <authorList>
            <person name="Schulz F."/>
            <person name="Roux S."/>
            <person name="Paez-Espino D."/>
            <person name="Jungbluth S."/>
            <person name="Walsh D.A."/>
            <person name="Denef V.J."/>
            <person name="McMahon K.D."/>
            <person name="Konstantinidis K.T."/>
            <person name="Eloe-Fadrosh E.A."/>
            <person name="Kyrpides N.C."/>
            <person name="Woyke T."/>
        </authorList>
    </citation>
    <scope>NUCLEOTIDE SEQUENCE</scope>
    <source>
        <strain evidence="5">GVMAG-M-3300009161-34</strain>
    </source>
</reference>
<feature type="domain" description="Stealth protein CR2 conserved region 2" evidence="3">
    <location>
        <begin position="42"/>
        <end position="153"/>
    </location>
</feature>
<evidence type="ECO:0000256" key="1">
    <source>
        <dbReference type="ARBA" id="ARBA00007583"/>
    </source>
</evidence>
<dbReference type="PANTHER" id="PTHR24045">
    <property type="match status" value="1"/>
</dbReference>
<dbReference type="AlphaFoldDB" id="A0A6C0F0G1"/>
<dbReference type="GO" id="GO:0016772">
    <property type="term" value="F:transferase activity, transferring phosphorus-containing groups"/>
    <property type="evidence" value="ECO:0007669"/>
    <property type="project" value="InterPro"/>
</dbReference>
<name>A0A6C0F0G1_9ZZZZ</name>
<dbReference type="InterPro" id="IPR047141">
    <property type="entry name" value="Stealth"/>
</dbReference>
<feature type="domain" description="Stealth protein CR3 conserved region 3" evidence="4">
    <location>
        <begin position="212"/>
        <end position="258"/>
    </location>
</feature>
<keyword evidence="2" id="KW-0808">Transferase</keyword>
<sequence length="352" mass="41208">MTDIVITYVDFTCKQWRAEYERAINEIYDPNIHTRDSATRTRFVNHGELRFLLRSISVHMPWVRNIYIVVDDYLVIPSWINYNNNDNLSSIKIVRHSEIFPTSQFRKCLQTFNSQAIETVIHRIPGISDPFIYFNDDMFVGKPIYPYDLFQKPNDDSSDSQCKCAVLLSTHHSKNGTPSVTEIGFRCAWQNVNRILNEHFCLSHSNRYKLEHAPYVISPRLMEEIWTKFNTEMDYTMHSRFRSIHDVNVSPALHPYYAIHTDNGFIKTDISVKTIYLNMNNKTETRFKLSTITSSSSSSELPHFFCIEDEDGCEESDNSIRRFLEQHFPHKSVYETEELVPIEPLSPLSPLL</sequence>
<evidence type="ECO:0000256" key="2">
    <source>
        <dbReference type="ARBA" id="ARBA00022679"/>
    </source>
</evidence>
<evidence type="ECO:0000259" key="3">
    <source>
        <dbReference type="Pfam" id="PF11380"/>
    </source>
</evidence>
<dbReference type="EMBL" id="MN738956">
    <property type="protein sequence ID" value="QHT32915.1"/>
    <property type="molecule type" value="Genomic_DNA"/>
</dbReference>
<dbReference type="Pfam" id="PF11380">
    <property type="entry name" value="Stealth_CR2"/>
    <property type="match status" value="1"/>
</dbReference>
<dbReference type="Pfam" id="PF17102">
    <property type="entry name" value="Stealth_CR3"/>
    <property type="match status" value="1"/>
</dbReference>
<evidence type="ECO:0008006" key="6">
    <source>
        <dbReference type="Google" id="ProtNLM"/>
    </source>
</evidence>
<evidence type="ECO:0000313" key="5">
    <source>
        <dbReference type="EMBL" id="QHT32915.1"/>
    </source>
</evidence>
<organism evidence="5">
    <name type="scientific">viral metagenome</name>
    <dbReference type="NCBI Taxonomy" id="1070528"/>
    <lineage>
        <taxon>unclassified sequences</taxon>
        <taxon>metagenomes</taxon>
        <taxon>organismal metagenomes</taxon>
    </lineage>
</organism>
<comment type="similarity">
    <text evidence="1">Belongs to the stealth family.</text>
</comment>
<protein>
    <recommendedName>
        <fullName evidence="6">Stealth protein CR2 conserved region 2 domain-containing protein</fullName>
    </recommendedName>
</protein>
<dbReference type="InterPro" id="IPR021520">
    <property type="entry name" value="Stealth_CR2"/>
</dbReference>